<evidence type="ECO:0000313" key="2">
    <source>
        <dbReference type="Proteomes" id="UP000243680"/>
    </source>
</evidence>
<accession>A0A1B4LIE1</accession>
<evidence type="ECO:0000313" key="1">
    <source>
        <dbReference type="EMBL" id="AOJ76865.1"/>
    </source>
</evidence>
<dbReference type="AlphaFoldDB" id="A0A1B4LIE1"/>
<organism evidence="1 2">
    <name type="scientific">Burkholderia ubonensis</name>
    <dbReference type="NCBI Taxonomy" id="101571"/>
    <lineage>
        <taxon>Bacteria</taxon>
        <taxon>Pseudomonadati</taxon>
        <taxon>Pseudomonadota</taxon>
        <taxon>Betaproteobacteria</taxon>
        <taxon>Burkholderiales</taxon>
        <taxon>Burkholderiaceae</taxon>
        <taxon>Burkholderia</taxon>
        <taxon>Burkholderia cepacia complex</taxon>
    </lineage>
</organism>
<gene>
    <name evidence="1" type="ORF">WJ35_17585</name>
</gene>
<proteinExistence type="predicted"/>
<name>A0A1B4LIE1_9BURK</name>
<dbReference type="EMBL" id="CP013421">
    <property type="protein sequence ID" value="AOJ76865.1"/>
    <property type="molecule type" value="Genomic_DNA"/>
</dbReference>
<dbReference type="Proteomes" id="UP000243680">
    <property type="component" value="Chromosome 3"/>
</dbReference>
<reference evidence="1 2" key="1">
    <citation type="submission" date="2015-12" db="EMBL/GenBank/DDBJ databases">
        <title>Diversity of Burkholderia near neighbor genomes.</title>
        <authorList>
            <person name="Sahl J."/>
            <person name="Wagner D."/>
            <person name="Keim P."/>
        </authorList>
    </citation>
    <scope>NUCLEOTIDE SEQUENCE [LARGE SCALE GENOMIC DNA]</scope>
    <source>
        <strain evidence="1 2">MSMB0783</strain>
    </source>
</reference>
<sequence>MGAAALGKFNDTATEMSANSFFKLRIDSRSHDGTEVVRLKRVSEQHRVDRQSQRRNPICRDILA</sequence>
<protein>
    <submittedName>
        <fullName evidence="1">Uncharacterized protein</fullName>
    </submittedName>
</protein>